<comment type="function">
    <text evidence="1 11">Essential for recycling GMP and indirectly, cGMP.</text>
</comment>
<organism evidence="13 14">
    <name type="scientific">Nakamurella aerolata</name>
    <dbReference type="NCBI Taxonomy" id="1656892"/>
    <lineage>
        <taxon>Bacteria</taxon>
        <taxon>Bacillati</taxon>
        <taxon>Actinomycetota</taxon>
        <taxon>Actinomycetes</taxon>
        <taxon>Nakamurellales</taxon>
        <taxon>Nakamurellaceae</taxon>
        <taxon>Nakamurella</taxon>
    </lineage>
</organism>
<keyword evidence="7 11" id="KW-0418">Kinase</keyword>
<evidence type="ECO:0000256" key="7">
    <source>
        <dbReference type="ARBA" id="ARBA00022777"/>
    </source>
</evidence>
<name>A0A849AHD0_9ACTN</name>
<comment type="subcellular location">
    <subcellularLocation>
        <location evidence="11">Cytoplasm</location>
    </subcellularLocation>
</comment>
<evidence type="ECO:0000256" key="10">
    <source>
        <dbReference type="ARBA" id="ARBA00048594"/>
    </source>
</evidence>
<keyword evidence="14" id="KW-1185">Reference proteome</keyword>
<dbReference type="Pfam" id="PF00625">
    <property type="entry name" value="Guanylate_kin"/>
    <property type="match status" value="1"/>
</dbReference>
<dbReference type="GO" id="GO:0004385">
    <property type="term" value="F:GMP kinase activity"/>
    <property type="evidence" value="ECO:0007669"/>
    <property type="project" value="UniProtKB-UniRule"/>
</dbReference>
<comment type="similarity">
    <text evidence="2 11">Belongs to the guanylate kinase family.</text>
</comment>
<comment type="caution">
    <text evidence="13">The sequence shown here is derived from an EMBL/GenBank/DDBJ whole genome shotgun (WGS) entry which is preliminary data.</text>
</comment>
<dbReference type="CDD" id="cd00071">
    <property type="entry name" value="GMPK"/>
    <property type="match status" value="1"/>
</dbReference>
<evidence type="ECO:0000256" key="5">
    <source>
        <dbReference type="ARBA" id="ARBA00022679"/>
    </source>
</evidence>
<dbReference type="RefSeq" id="WP_171199919.1">
    <property type="nucleotide sequence ID" value="NZ_JABEND010000005.1"/>
</dbReference>
<dbReference type="HAMAP" id="MF_00328">
    <property type="entry name" value="Guanylate_kinase"/>
    <property type="match status" value="1"/>
</dbReference>
<evidence type="ECO:0000256" key="11">
    <source>
        <dbReference type="HAMAP-Rule" id="MF_00328"/>
    </source>
</evidence>
<gene>
    <name evidence="11 13" type="primary">gmk</name>
    <name evidence="13" type="ORF">HKD39_11105</name>
</gene>
<sequence length="208" mass="22032">MTPAPDPPAGAAVPTPGRLFVLSGPSAVGKSTVMARLRVLEPELWLSVSATTRTPRPGERDGFSYFFVSRERFAELVDGGEMLEWAEFAGNCYGTPAGPVAQRLADGQNVLLEIDVQGARQVRAKLGPLGAGGPMLIFLAPPSYEELARRLVGRGTEPEPVRAARLAAARAELAAEPEFDRTIVNHDVEAATAELVALTSRSGADQPS</sequence>
<keyword evidence="6 11" id="KW-0547">Nucleotide-binding</keyword>
<dbReference type="InterPro" id="IPR027417">
    <property type="entry name" value="P-loop_NTPase"/>
</dbReference>
<dbReference type="InterPro" id="IPR017665">
    <property type="entry name" value="Guanylate_kinase"/>
</dbReference>
<dbReference type="InterPro" id="IPR020590">
    <property type="entry name" value="Guanylate_kinase_CS"/>
</dbReference>
<keyword evidence="5 11" id="KW-0808">Transferase</keyword>
<dbReference type="FunFam" id="3.30.63.10:FF:000002">
    <property type="entry name" value="Guanylate kinase 1"/>
    <property type="match status" value="1"/>
</dbReference>
<evidence type="ECO:0000259" key="12">
    <source>
        <dbReference type="PROSITE" id="PS50052"/>
    </source>
</evidence>
<keyword evidence="8 11" id="KW-0067">ATP-binding</keyword>
<dbReference type="InterPro" id="IPR008144">
    <property type="entry name" value="Guanylate_kin-like_dom"/>
</dbReference>
<dbReference type="PROSITE" id="PS50052">
    <property type="entry name" value="GUANYLATE_KINASE_2"/>
    <property type="match status" value="1"/>
</dbReference>
<feature type="binding site" evidence="11">
    <location>
        <begin position="24"/>
        <end position="31"/>
    </location>
    <ligand>
        <name>ATP</name>
        <dbReference type="ChEBI" id="CHEBI:30616"/>
    </ligand>
</feature>
<evidence type="ECO:0000256" key="6">
    <source>
        <dbReference type="ARBA" id="ARBA00022741"/>
    </source>
</evidence>
<evidence type="ECO:0000256" key="8">
    <source>
        <dbReference type="ARBA" id="ARBA00022840"/>
    </source>
</evidence>
<dbReference type="Proteomes" id="UP000562984">
    <property type="component" value="Unassembled WGS sequence"/>
</dbReference>
<dbReference type="SUPFAM" id="SSF52540">
    <property type="entry name" value="P-loop containing nucleoside triphosphate hydrolases"/>
    <property type="match status" value="1"/>
</dbReference>
<dbReference type="NCBIfam" id="TIGR03263">
    <property type="entry name" value="guanyl_kin"/>
    <property type="match status" value="1"/>
</dbReference>
<dbReference type="AlphaFoldDB" id="A0A849AHD0"/>
<dbReference type="InterPro" id="IPR008145">
    <property type="entry name" value="GK/Ca_channel_bsu"/>
</dbReference>
<proteinExistence type="inferred from homology"/>
<evidence type="ECO:0000256" key="4">
    <source>
        <dbReference type="ARBA" id="ARBA00016296"/>
    </source>
</evidence>
<dbReference type="EMBL" id="JABEND010000005">
    <property type="protein sequence ID" value="NNG36252.1"/>
    <property type="molecule type" value="Genomic_DNA"/>
</dbReference>
<feature type="domain" description="Guanylate kinase-like" evidence="12">
    <location>
        <begin position="17"/>
        <end position="200"/>
    </location>
</feature>
<dbReference type="GO" id="GO:0005829">
    <property type="term" value="C:cytosol"/>
    <property type="evidence" value="ECO:0007669"/>
    <property type="project" value="TreeGrafter"/>
</dbReference>
<comment type="catalytic activity">
    <reaction evidence="10 11">
        <text>GMP + ATP = GDP + ADP</text>
        <dbReference type="Rhea" id="RHEA:20780"/>
        <dbReference type="ChEBI" id="CHEBI:30616"/>
        <dbReference type="ChEBI" id="CHEBI:58115"/>
        <dbReference type="ChEBI" id="CHEBI:58189"/>
        <dbReference type="ChEBI" id="CHEBI:456216"/>
        <dbReference type="EC" id="2.7.4.8"/>
    </reaction>
</comment>
<dbReference type="PANTHER" id="PTHR23117:SF13">
    <property type="entry name" value="GUANYLATE KINASE"/>
    <property type="match status" value="1"/>
</dbReference>
<keyword evidence="11" id="KW-0963">Cytoplasm</keyword>
<dbReference type="Gene3D" id="3.40.50.300">
    <property type="entry name" value="P-loop containing nucleotide triphosphate hydrolases"/>
    <property type="match status" value="1"/>
</dbReference>
<dbReference type="SMART" id="SM00072">
    <property type="entry name" value="GuKc"/>
    <property type="match status" value="1"/>
</dbReference>
<evidence type="ECO:0000256" key="9">
    <source>
        <dbReference type="ARBA" id="ARBA00030128"/>
    </source>
</evidence>
<evidence type="ECO:0000313" key="14">
    <source>
        <dbReference type="Proteomes" id="UP000562984"/>
    </source>
</evidence>
<protein>
    <recommendedName>
        <fullName evidence="4 11">Guanylate kinase</fullName>
        <ecNumber evidence="3 11">2.7.4.8</ecNumber>
    </recommendedName>
    <alternativeName>
        <fullName evidence="9 11">GMP kinase</fullName>
    </alternativeName>
</protein>
<evidence type="ECO:0000256" key="2">
    <source>
        <dbReference type="ARBA" id="ARBA00005790"/>
    </source>
</evidence>
<accession>A0A849AHD0</accession>
<dbReference type="PROSITE" id="PS00856">
    <property type="entry name" value="GUANYLATE_KINASE_1"/>
    <property type="match status" value="1"/>
</dbReference>
<dbReference type="EC" id="2.7.4.8" evidence="3 11"/>
<dbReference type="Gene3D" id="3.30.63.10">
    <property type="entry name" value="Guanylate Kinase phosphate binding domain"/>
    <property type="match status" value="1"/>
</dbReference>
<evidence type="ECO:0000313" key="13">
    <source>
        <dbReference type="EMBL" id="NNG36252.1"/>
    </source>
</evidence>
<reference evidence="13 14" key="1">
    <citation type="submission" date="2020-05" db="EMBL/GenBank/DDBJ databases">
        <title>Nakamurella sp. DB0629 isolated from air conditioner.</title>
        <authorList>
            <person name="Kim D.H."/>
            <person name="Kim D.-U."/>
        </authorList>
    </citation>
    <scope>NUCLEOTIDE SEQUENCE [LARGE SCALE GENOMIC DNA]</scope>
    <source>
        <strain evidence="13 14">DB0629</strain>
    </source>
</reference>
<evidence type="ECO:0000256" key="3">
    <source>
        <dbReference type="ARBA" id="ARBA00012961"/>
    </source>
</evidence>
<dbReference type="GO" id="GO:0005524">
    <property type="term" value="F:ATP binding"/>
    <property type="evidence" value="ECO:0007669"/>
    <property type="project" value="UniProtKB-UniRule"/>
</dbReference>
<dbReference type="PANTHER" id="PTHR23117">
    <property type="entry name" value="GUANYLATE KINASE-RELATED"/>
    <property type="match status" value="1"/>
</dbReference>
<evidence type="ECO:0000256" key="1">
    <source>
        <dbReference type="ARBA" id="ARBA00003531"/>
    </source>
</evidence>